<accession>A0A8S4PW58</accession>
<evidence type="ECO:0000256" key="3">
    <source>
        <dbReference type="ARBA" id="ARBA00011233"/>
    </source>
</evidence>
<dbReference type="Pfam" id="PF22633">
    <property type="entry name" value="F5_F8_type_C_2"/>
    <property type="match status" value="1"/>
</dbReference>
<dbReference type="PROSITE" id="PS50022">
    <property type="entry name" value="FA58C_3"/>
    <property type="match status" value="1"/>
</dbReference>
<proteinExistence type="inferred from homology"/>
<evidence type="ECO:0000256" key="2">
    <source>
        <dbReference type="ARBA" id="ARBA00010147"/>
    </source>
</evidence>
<feature type="chain" id="PRO_5035727712" description="F5/8 type C domain-containing protein" evidence="8">
    <location>
        <begin position="24"/>
        <end position="266"/>
    </location>
</feature>
<keyword evidence="7" id="KW-1015">Disulfide bond</keyword>
<evidence type="ECO:0000256" key="6">
    <source>
        <dbReference type="ARBA" id="ARBA00022837"/>
    </source>
</evidence>
<dbReference type="GO" id="GO:0010185">
    <property type="term" value="P:regulation of cellular defense response"/>
    <property type="evidence" value="ECO:0007669"/>
    <property type="project" value="UniProtKB-ARBA"/>
</dbReference>
<evidence type="ECO:0000313" key="10">
    <source>
        <dbReference type="EMBL" id="CAH1798057.1"/>
    </source>
</evidence>
<evidence type="ECO:0000256" key="7">
    <source>
        <dbReference type="ARBA" id="ARBA00023157"/>
    </source>
</evidence>
<name>A0A8S4PW58_OWEFU</name>
<dbReference type="InterPro" id="IPR051941">
    <property type="entry name" value="BG_Antigen-Binding_Lectin"/>
</dbReference>
<dbReference type="Gene3D" id="2.60.120.260">
    <property type="entry name" value="Galactose-binding domain-like"/>
    <property type="match status" value="1"/>
</dbReference>
<evidence type="ECO:0000256" key="1">
    <source>
        <dbReference type="ARBA" id="ARBA00002219"/>
    </source>
</evidence>
<keyword evidence="11" id="KW-1185">Reference proteome</keyword>
<dbReference type="InterPro" id="IPR008979">
    <property type="entry name" value="Galactose-bd-like_sf"/>
</dbReference>
<evidence type="ECO:0000259" key="9">
    <source>
        <dbReference type="PROSITE" id="PS50022"/>
    </source>
</evidence>
<keyword evidence="4" id="KW-0479">Metal-binding</keyword>
<dbReference type="GO" id="GO:0001868">
    <property type="term" value="P:regulation of complement activation, lectin pathway"/>
    <property type="evidence" value="ECO:0007669"/>
    <property type="project" value="UniProtKB-ARBA"/>
</dbReference>
<evidence type="ECO:0000256" key="5">
    <source>
        <dbReference type="ARBA" id="ARBA00022734"/>
    </source>
</evidence>
<sequence length="266" mass="29773">METSKLVSLVFVFLGICVKIIACNQWTAGIFAIPKLNVKLSNTPNDTSLDIHTWNQCLLLCAHATTCKAFNYHVYSFRCELFVDVDCRKLDKSDGWKFGVIKTDNNSKTNVAVNKTTYQSTIGSNGRSGRAVDGNTEGIYNEESCTHTLEEMHPWWIVDLGKAYELCKIVIWNRLDCCSDRLHDFAIEVSNELFDGENVNSTSWSREYLYTGTPANNPTTIAFPQTSVGRYIKIQNAIDSSIDALTLCEVEVYVESADCECALGKV</sequence>
<protein>
    <recommendedName>
        <fullName evidence="9">F5/8 type C domain-containing protein</fullName>
    </recommendedName>
</protein>
<evidence type="ECO:0000256" key="8">
    <source>
        <dbReference type="SAM" id="SignalP"/>
    </source>
</evidence>
<organism evidence="10 11">
    <name type="scientific">Owenia fusiformis</name>
    <name type="common">Polychaete worm</name>
    <dbReference type="NCBI Taxonomy" id="6347"/>
    <lineage>
        <taxon>Eukaryota</taxon>
        <taxon>Metazoa</taxon>
        <taxon>Spiralia</taxon>
        <taxon>Lophotrochozoa</taxon>
        <taxon>Annelida</taxon>
        <taxon>Polychaeta</taxon>
        <taxon>Sedentaria</taxon>
        <taxon>Canalipalpata</taxon>
        <taxon>Sabellida</taxon>
        <taxon>Oweniida</taxon>
        <taxon>Oweniidae</taxon>
        <taxon>Owenia</taxon>
    </lineage>
</organism>
<dbReference type="InterPro" id="IPR000421">
    <property type="entry name" value="FA58C"/>
</dbReference>
<feature type="signal peptide" evidence="8">
    <location>
        <begin position="1"/>
        <end position="23"/>
    </location>
</feature>
<dbReference type="Proteomes" id="UP000749559">
    <property type="component" value="Unassembled WGS sequence"/>
</dbReference>
<keyword evidence="5" id="KW-0430">Lectin</keyword>
<keyword evidence="6" id="KW-0106">Calcium</keyword>
<dbReference type="EMBL" id="CAIIXF020000010">
    <property type="protein sequence ID" value="CAH1798057.1"/>
    <property type="molecule type" value="Genomic_DNA"/>
</dbReference>
<dbReference type="SUPFAM" id="SSF57414">
    <property type="entry name" value="Hairpin loop containing domain-like"/>
    <property type="match status" value="1"/>
</dbReference>
<comment type="subunit">
    <text evidence="3">Homotrimer.</text>
</comment>
<comment type="caution">
    <text evidence="10">The sequence shown here is derived from an EMBL/GenBank/DDBJ whole genome shotgun (WGS) entry which is preliminary data.</text>
</comment>
<dbReference type="GO" id="GO:0046872">
    <property type="term" value="F:metal ion binding"/>
    <property type="evidence" value="ECO:0007669"/>
    <property type="project" value="UniProtKB-KW"/>
</dbReference>
<dbReference type="InterPro" id="IPR003609">
    <property type="entry name" value="Pan_app"/>
</dbReference>
<dbReference type="PANTHER" id="PTHR45713:SF6">
    <property type="entry name" value="F5_8 TYPE C DOMAIN-CONTAINING PROTEIN"/>
    <property type="match status" value="1"/>
</dbReference>
<reference evidence="10" key="1">
    <citation type="submission" date="2022-03" db="EMBL/GenBank/DDBJ databases">
        <authorList>
            <person name="Martin C."/>
        </authorList>
    </citation>
    <scope>NUCLEOTIDE SEQUENCE</scope>
</reference>
<evidence type="ECO:0000313" key="11">
    <source>
        <dbReference type="Proteomes" id="UP000749559"/>
    </source>
</evidence>
<comment type="similarity">
    <text evidence="2">Belongs to the fucolectin family.</text>
</comment>
<comment type="function">
    <text evidence="1">Acts as a defensive agent. Recognizes blood group fucosylated oligosaccharides including A, B, H and Lewis B-type antigens. Does not recognize Lewis A antigen and has low affinity for monovalent haptens.</text>
</comment>
<dbReference type="Pfam" id="PF00024">
    <property type="entry name" value="PAN_1"/>
    <property type="match status" value="1"/>
</dbReference>
<evidence type="ECO:0000256" key="4">
    <source>
        <dbReference type="ARBA" id="ARBA00022723"/>
    </source>
</evidence>
<dbReference type="GO" id="GO:0042806">
    <property type="term" value="F:fucose binding"/>
    <property type="evidence" value="ECO:0007669"/>
    <property type="project" value="UniProtKB-ARBA"/>
</dbReference>
<dbReference type="SMART" id="SM00607">
    <property type="entry name" value="FTP"/>
    <property type="match status" value="1"/>
</dbReference>
<keyword evidence="8" id="KW-0732">Signal</keyword>
<dbReference type="InterPro" id="IPR006585">
    <property type="entry name" value="FTP1"/>
</dbReference>
<dbReference type="AlphaFoldDB" id="A0A8S4PW58"/>
<gene>
    <name evidence="10" type="ORF">OFUS_LOCUS22246</name>
</gene>
<feature type="domain" description="F5/8 type C" evidence="9">
    <location>
        <begin position="93"/>
        <end position="255"/>
    </location>
</feature>
<dbReference type="OrthoDB" id="6158912at2759"/>
<dbReference type="SUPFAM" id="SSF49785">
    <property type="entry name" value="Galactose-binding domain-like"/>
    <property type="match status" value="1"/>
</dbReference>
<dbReference type="PANTHER" id="PTHR45713">
    <property type="entry name" value="FTP DOMAIN-CONTAINING PROTEIN"/>
    <property type="match status" value="1"/>
</dbReference>